<keyword evidence="1" id="KW-0156">Chromatin regulator</keyword>
<gene>
    <name evidence="2" type="ORF">PODANS_6_7970</name>
</gene>
<dbReference type="RefSeq" id="XP_001910725.1">
    <property type="nucleotide sequence ID" value="XM_001910690.1"/>
</dbReference>
<dbReference type="PANTHER" id="PTHR10333">
    <property type="entry name" value="INHIBITOR OF GROWTH PROTEIN"/>
    <property type="match status" value="1"/>
</dbReference>
<dbReference type="InterPro" id="IPR028651">
    <property type="entry name" value="ING_fam"/>
</dbReference>
<evidence type="ECO:0000256" key="1">
    <source>
        <dbReference type="ARBA" id="ARBA00022853"/>
    </source>
</evidence>
<dbReference type="KEGG" id="pan:PODANSg7764"/>
<dbReference type="InterPro" id="IPR013083">
    <property type="entry name" value="Znf_RING/FYVE/PHD"/>
</dbReference>
<dbReference type="EMBL" id="FO904941">
    <property type="protein sequence ID" value="CDP31252.1"/>
    <property type="molecule type" value="Genomic_DNA"/>
</dbReference>
<evidence type="ECO:0000313" key="3">
    <source>
        <dbReference type="EMBL" id="CDP31252.1"/>
    </source>
</evidence>
<dbReference type="GO" id="GO:0006325">
    <property type="term" value="P:chromatin organization"/>
    <property type="evidence" value="ECO:0007669"/>
    <property type="project" value="UniProtKB-KW"/>
</dbReference>
<dbReference type="GO" id="GO:0033698">
    <property type="term" value="C:Rpd3L complex"/>
    <property type="evidence" value="ECO:0007669"/>
    <property type="project" value="TreeGrafter"/>
</dbReference>
<name>B2B425_PODAN</name>
<dbReference type="VEuPathDB" id="FungiDB:PODANS_6_7970"/>
<evidence type="ECO:0000313" key="2">
    <source>
        <dbReference type="EMBL" id="CAP71861.1"/>
    </source>
</evidence>
<dbReference type="HOGENOM" id="CLU_3399593_0_0_1"/>
<dbReference type="AlphaFoldDB" id="B2B425"/>
<dbReference type="OrthoDB" id="4173905at2759"/>
<sequence length="31" mass="3606">MVACDGAEYQREWFHLECVGLKHEPKGSAKW</sequence>
<reference evidence="3" key="4">
    <citation type="submission" date="2015-04" db="EMBL/GenBank/DDBJ databases">
        <title>Maintaining two mating types: Structure of the mating type locus and its role in heterokaryosis in Podospora anserina.</title>
        <authorList>
            <person name="Grognet P."/>
            <person name="Bidard F."/>
            <person name="Kuchly C."/>
            <person name="Chan Ho Tong L."/>
            <person name="Coppin E."/>
            <person name="Ait Benkhali J."/>
            <person name="Couloux A."/>
            <person name="Wincker P."/>
            <person name="Debuchy R."/>
            <person name="Silar P."/>
        </authorList>
    </citation>
    <scope>NUCLEOTIDE SEQUENCE</scope>
</reference>
<protein>
    <submittedName>
        <fullName evidence="2">Podospora anserina S mat+ genomic DNA chromosome 6, supercontig 2</fullName>
    </submittedName>
</protein>
<dbReference type="PANTHER" id="PTHR10333:SF42">
    <property type="entry name" value="INHIBITOR OF GROWTH PROTEIN 5"/>
    <property type="match status" value="1"/>
</dbReference>
<proteinExistence type="predicted"/>
<keyword evidence="4" id="KW-1185">Reference proteome</keyword>
<reference evidence="2" key="2">
    <citation type="submission" date="2008-07" db="EMBL/GenBank/DDBJ databases">
        <authorList>
            <person name="Genoscope - CEA"/>
        </authorList>
    </citation>
    <scope>NUCLEOTIDE SEQUENCE</scope>
    <source>
        <strain evidence="2">S mat+</strain>
    </source>
</reference>
<dbReference type="Gene3D" id="3.30.40.10">
    <property type="entry name" value="Zinc/RING finger domain, C3HC4 (zinc finger)"/>
    <property type="match status" value="1"/>
</dbReference>
<reference evidence="4" key="3">
    <citation type="journal article" date="2014" name="Genetics">
        <title>Maintaining two mating types: Structure of the mating type locus and its role in heterokaryosis in Podospora anserina.</title>
        <authorList>
            <person name="Grognet P."/>
            <person name="Bidard F."/>
            <person name="Kuchly C."/>
            <person name="Tong L.C.H."/>
            <person name="Coppin E."/>
            <person name="Benkhali J.A."/>
            <person name="Couloux A."/>
            <person name="Wincker P."/>
            <person name="Debuchy R."/>
            <person name="Silar P."/>
        </authorList>
    </citation>
    <scope>GENOME REANNOTATION</scope>
    <source>
        <strain evidence="4">S / ATCC MYA-4624 / DSM 980 / FGSC 10383</strain>
    </source>
</reference>
<dbReference type="InterPro" id="IPR011011">
    <property type="entry name" value="Znf_FYVE_PHD"/>
</dbReference>
<organism evidence="2">
    <name type="scientific">Podospora anserina (strain S / ATCC MYA-4624 / DSM 980 / FGSC 10383)</name>
    <name type="common">Pleurage anserina</name>
    <dbReference type="NCBI Taxonomy" id="515849"/>
    <lineage>
        <taxon>Eukaryota</taxon>
        <taxon>Fungi</taxon>
        <taxon>Dikarya</taxon>
        <taxon>Ascomycota</taxon>
        <taxon>Pezizomycotina</taxon>
        <taxon>Sordariomycetes</taxon>
        <taxon>Sordariomycetidae</taxon>
        <taxon>Sordariales</taxon>
        <taxon>Podosporaceae</taxon>
        <taxon>Podospora</taxon>
        <taxon>Podospora anserina</taxon>
    </lineage>
</organism>
<dbReference type="EMBL" id="CU638744">
    <property type="protein sequence ID" value="CAP71861.1"/>
    <property type="molecule type" value="Genomic_DNA"/>
</dbReference>
<dbReference type="GO" id="GO:0070210">
    <property type="term" value="C:Rpd3L-Expanded complex"/>
    <property type="evidence" value="ECO:0007669"/>
    <property type="project" value="TreeGrafter"/>
</dbReference>
<dbReference type="GO" id="GO:0006355">
    <property type="term" value="P:regulation of DNA-templated transcription"/>
    <property type="evidence" value="ECO:0007669"/>
    <property type="project" value="TreeGrafter"/>
</dbReference>
<dbReference type="GeneID" id="6194695"/>
<dbReference type="Proteomes" id="UP000001197">
    <property type="component" value="Chromosome 6"/>
</dbReference>
<evidence type="ECO:0000313" key="4">
    <source>
        <dbReference type="Proteomes" id="UP000001197"/>
    </source>
</evidence>
<reference evidence="2 4" key="1">
    <citation type="journal article" date="2008" name="Genome Biol.">
        <title>The genome sequence of the model ascomycete fungus Podospora anserina.</title>
        <authorList>
            <person name="Espagne E."/>
            <person name="Lespinet O."/>
            <person name="Malagnac F."/>
            <person name="Da Silva C."/>
            <person name="Jaillon O."/>
            <person name="Porcel B.M."/>
            <person name="Couloux A."/>
            <person name="Aury J.-M."/>
            <person name="Segurens B."/>
            <person name="Poulain J."/>
            <person name="Anthouard V."/>
            <person name="Grossetete S."/>
            <person name="Khalili H."/>
            <person name="Coppin E."/>
            <person name="Dequard-Chablat M."/>
            <person name="Picard M."/>
            <person name="Contamine V."/>
            <person name="Arnaise S."/>
            <person name="Bourdais A."/>
            <person name="Berteaux-Lecellier V."/>
            <person name="Gautheret D."/>
            <person name="de Vries R.P."/>
            <person name="Battaglia E."/>
            <person name="Coutinho P.M."/>
            <person name="Danchin E.G.J."/>
            <person name="Henrissat B."/>
            <person name="El Khoury R."/>
            <person name="Sainsard-Chanet A."/>
            <person name="Boivin A."/>
            <person name="Pinan-Lucarre B."/>
            <person name="Sellem C.H."/>
            <person name="Debuchy R."/>
            <person name="Wincker P."/>
            <person name="Weissenbach J."/>
            <person name="Silar P."/>
        </authorList>
    </citation>
    <scope>NUCLEOTIDE SEQUENCE [LARGE SCALE GENOMIC DNA]</scope>
    <source>
        <strain evidence="4">S / ATCC MYA-4624 / DSM 980 / FGSC 10383</strain>
        <strain evidence="2">S mat+</strain>
    </source>
</reference>
<dbReference type="SUPFAM" id="SSF57903">
    <property type="entry name" value="FYVE/PHD zinc finger"/>
    <property type="match status" value="1"/>
</dbReference>
<accession>B2B425</accession>